<dbReference type="PANTHER" id="PTHR24029">
    <property type="entry name" value="UVRABC SYSTEM PROTEIN B"/>
    <property type="match status" value="1"/>
</dbReference>
<dbReference type="Proteomes" id="UP000029864">
    <property type="component" value="Unassembled WGS sequence"/>
</dbReference>
<sequence length="121" mass="13577">GDRRDDRRREKQVAYNTLHGIDPTPLRKRIADITDVLAREEADTAELLAGRDARRKGSSTTRRVGLAANGANDLESIIADLNSQMLEAAGELKFELAARLRDELSELKRELRQMEKAGHLQ</sequence>
<evidence type="ECO:0000313" key="3">
    <source>
        <dbReference type="EMBL" id="KGJ78617.1"/>
    </source>
</evidence>
<proteinExistence type="predicted"/>
<dbReference type="SUPFAM" id="SSF46600">
    <property type="entry name" value="C-terminal UvrC-binding domain of UvrB"/>
    <property type="match status" value="1"/>
</dbReference>
<dbReference type="GO" id="GO:0003677">
    <property type="term" value="F:DNA binding"/>
    <property type="evidence" value="ECO:0007669"/>
    <property type="project" value="InterPro"/>
</dbReference>
<dbReference type="GO" id="GO:0006289">
    <property type="term" value="P:nucleotide-excision repair"/>
    <property type="evidence" value="ECO:0007669"/>
    <property type="project" value="InterPro"/>
</dbReference>
<name>A0A099JM18_9MICO</name>
<accession>A0A099JM18</accession>
<dbReference type="AlphaFoldDB" id="A0A099JM18"/>
<dbReference type="Pfam" id="PF02151">
    <property type="entry name" value="UVR"/>
    <property type="match status" value="1"/>
</dbReference>
<feature type="domain" description="UVR" evidence="2">
    <location>
        <begin position="75"/>
        <end position="110"/>
    </location>
</feature>
<keyword evidence="4" id="KW-1185">Reference proteome</keyword>
<dbReference type="GO" id="GO:0005524">
    <property type="term" value="F:ATP binding"/>
    <property type="evidence" value="ECO:0007669"/>
    <property type="project" value="InterPro"/>
</dbReference>
<dbReference type="eggNOG" id="COG0556">
    <property type="taxonomic scope" value="Bacteria"/>
</dbReference>
<feature type="coiled-coil region" evidence="1">
    <location>
        <begin position="71"/>
        <end position="117"/>
    </location>
</feature>
<dbReference type="GO" id="GO:0016887">
    <property type="term" value="F:ATP hydrolysis activity"/>
    <property type="evidence" value="ECO:0007669"/>
    <property type="project" value="InterPro"/>
</dbReference>
<dbReference type="PROSITE" id="PS50151">
    <property type="entry name" value="UVR"/>
    <property type="match status" value="1"/>
</dbReference>
<dbReference type="Gene3D" id="4.10.860.10">
    <property type="entry name" value="UVR domain"/>
    <property type="match status" value="1"/>
</dbReference>
<feature type="non-terminal residue" evidence="3">
    <location>
        <position position="1"/>
    </location>
</feature>
<dbReference type="RefSeq" id="WP_035835962.1">
    <property type="nucleotide sequence ID" value="NZ_JPXF01000020.1"/>
</dbReference>
<dbReference type="InterPro" id="IPR004807">
    <property type="entry name" value="UvrB"/>
</dbReference>
<dbReference type="Pfam" id="PF12344">
    <property type="entry name" value="UvrB"/>
    <property type="match status" value="1"/>
</dbReference>
<reference evidence="3 4" key="1">
    <citation type="submission" date="2014-08" db="EMBL/GenBank/DDBJ databases">
        <authorList>
            <person name="Sisinthy S."/>
        </authorList>
    </citation>
    <scope>NUCLEOTIDE SEQUENCE [LARGE SCALE GENOMIC DNA]</scope>
    <source>
        <strain evidence="3 4">RuG17</strain>
    </source>
</reference>
<organism evidence="3 4">
    <name type="scientific">Cryobacterium roopkundense</name>
    <dbReference type="NCBI Taxonomy" id="1001240"/>
    <lineage>
        <taxon>Bacteria</taxon>
        <taxon>Bacillati</taxon>
        <taxon>Actinomycetota</taxon>
        <taxon>Actinomycetes</taxon>
        <taxon>Micrococcales</taxon>
        <taxon>Microbacteriaceae</taxon>
        <taxon>Cryobacterium</taxon>
    </lineage>
</organism>
<dbReference type="InterPro" id="IPR001943">
    <property type="entry name" value="UVR_dom"/>
</dbReference>
<protein>
    <recommendedName>
        <fullName evidence="2">UVR domain-containing protein</fullName>
    </recommendedName>
</protein>
<dbReference type="InterPro" id="IPR024759">
    <property type="entry name" value="UvrB_YAD/RRR_dom"/>
</dbReference>
<dbReference type="EMBL" id="JPXF01000020">
    <property type="protein sequence ID" value="KGJ78617.1"/>
    <property type="molecule type" value="Genomic_DNA"/>
</dbReference>
<gene>
    <name evidence="3" type="ORF">GY21_06745</name>
</gene>
<dbReference type="STRING" id="1001240.GY21_06745"/>
<dbReference type="GO" id="GO:0009380">
    <property type="term" value="C:excinuclease repair complex"/>
    <property type="evidence" value="ECO:0007669"/>
    <property type="project" value="InterPro"/>
</dbReference>
<evidence type="ECO:0000256" key="1">
    <source>
        <dbReference type="SAM" id="Coils"/>
    </source>
</evidence>
<dbReference type="InterPro" id="IPR036876">
    <property type="entry name" value="UVR_dom_sf"/>
</dbReference>
<keyword evidence="1" id="KW-0175">Coiled coil</keyword>
<comment type="caution">
    <text evidence="3">The sequence shown here is derived from an EMBL/GenBank/DDBJ whole genome shotgun (WGS) entry which is preliminary data.</text>
</comment>
<dbReference type="PANTHER" id="PTHR24029:SF0">
    <property type="entry name" value="UVRABC SYSTEM PROTEIN B"/>
    <property type="match status" value="1"/>
</dbReference>
<evidence type="ECO:0000259" key="2">
    <source>
        <dbReference type="PROSITE" id="PS50151"/>
    </source>
</evidence>
<evidence type="ECO:0000313" key="4">
    <source>
        <dbReference type="Proteomes" id="UP000029864"/>
    </source>
</evidence>